<keyword evidence="1" id="KW-0732">Signal</keyword>
<sequence>MSLERRVLLELCILTAMVMNATSLPSGLSSSSLVSVNVHCLGMQLGVVLSTSQAANSFMGTGLTNTAEGLLDDLSPMASDKE</sequence>
<feature type="signal peptide" evidence="1">
    <location>
        <begin position="1"/>
        <end position="23"/>
    </location>
</feature>
<evidence type="ECO:0000313" key="2">
    <source>
        <dbReference type="EMBL" id="MXU84713.1"/>
    </source>
</evidence>
<organism evidence="2">
    <name type="scientific">Ixodes ricinus</name>
    <name type="common">Common tick</name>
    <name type="synonym">Acarus ricinus</name>
    <dbReference type="NCBI Taxonomy" id="34613"/>
    <lineage>
        <taxon>Eukaryota</taxon>
        <taxon>Metazoa</taxon>
        <taxon>Ecdysozoa</taxon>
        <taxon>Arthropoda</taxon>
        <taxon>Chelicerata</taxon>
        <taxon>Arachnida</taxon>
        <taxon>Acari</taxon>
        <taxon>Parasitiformes</taxon>
        <taxon>Ixodida</taxon>
        <taxon>Ixodoidea</taxon>
        <taxon>Ixodidae</taxon>
        <taxon>Ixodinae</taxon>
        <taxon>Ixodes</taxon>
    </lineage>
</organism>
<feature type="chain" id="PRO_5025432932" evidence="1">
    <location>
        <begin position="24"/>
        <end position="82"/>
    </location>
</feature>
<reference evidence="2" key="1">
    <citation type="submission" date="2019-12" db="EMBL/GenBank/DDBJ databases">
        <title>An insight into the sialome of adult female Ixodes ricinus ticks feeding for 6 days.</title>
        <authorList>
            <person name="Perner J."/>
            <person name="Ribeiro J.M.C."/>
        </authorList>
    </citation>
    <scope>NUCLEOTIDE SEQUENCE</scope>
    <source>
        <strain evidence="2">Semi-engorged</strain>
        <tissue evidence="2">Salivary glands</tissue>
    </source>
</reference>
<proteinExistence type="predicted"/>
<protein>
    <submittedName>
        <fullName evidence="2">Putative secreted protein</fullName>
    </submittedName>
</protein>
<evidence type="ECO:0000256" key="1">
    <source>
        <dbReference type="SAM" id="SignalP"/>
    </source>
</evidence>
<dbReference type="AlphaFoldDB" id="A0A6B0UE80"/>
<accession>A0A6B0UE80</accession>
<dbReference type="EMBL" id="GIFC01002630">
    <property type="protein sequence ID" value="MXU84713.1"/>
    <property type="molecule type" value="Transcribed_RNA"/>
</dbReference>
<name>A0A6B0UE80_IXORI</name>